<protein>
    <recommendedName>
        <fullName evidence="5">Aldose 1-epimerase</fullName>
        <ecNumber evidence="5">5.1.3.3</ecNumber>
    </recommendedName>
</protein>
<feature type="binding site" evidence="8">
    <location>
        <begin position="94"/>
        <end position="95"/>
    </location>
    <ligand>
        <name>beta-D-galactose</name>
        <dbReference type="ChEBI" id="CHEBI:27667"/>
    </ligand>
</feature>
<dbReference type="InterPro" id="IPR011013">
    <property type="entry name" value="Gal_mutarotase_sf_dom"/>
</dbReference>
<comment type="pathway">
    <text evidence="1 5">Carbohydrate metabolism; hexose metabolism.</text>
</comment>
<keyword evidence="10" id="KW-1185">Reference proteome</keyword>
<comment type="similarity">
    <text evidence="2 5">Belongs to the aldose epimerase family.</text>
</comment>
<evidence type="ECO:0000256" key="7">
    <source>
        <dbReference type="PIRSR" id="PIRSR005096-2"/>
    </source>
</evidence>
<dbReference type="UniPathway" id="UPA00242"/>
<gene>
    <name evidence="9" type="ORF">FCI23_04285</name>
</gene>
<keyword evidence="3 5" id="KW-0413">Isomerase</keyword>
<accession>A0A4U0T929</accession>
<evidence type="ECO:0000256" key="4">
    <source>
        <dbReference type="ARBA" id="ARBA00023277"/>
    </source>
</evidence>
<dbReference type="InterPro" id="IPR015443">
    <property type="entry name" value="Aldose_1-epimerase"/>
</dbReference>
<organism evidence="9 10">
    <name type="scientific">Actinacidiphila oryziradicis</name>
    <dbReference type="NCBI Taxonomy" id="2571141"/>
    <lineage>
        <taxon>Bacteria</taxon>
        <taxon>Bacillati</taxon>
        <taxon>Actinomycetota</taxon>
        <taxon>Actinomycetes</taxon>
        <taxon>Kitasatosporales</taxon>
        <taxon>Streptomycetaceae</taxon>
        <taxon>Actinacidiphila</taxon>
    </lineage>
</organism>
<dbReference type="GO" id="GO:0033499">
    <property type="term" value="P:galactose catabolic process via UDP-galactose, Leloir pathway"/>
    <property type="evidence" value="ECO:0007669"/>
    <property type="project" value="TreeGrafter"/>
</dbReference>
<evidence type="ECO:0000256" key="3">
    <source>
        <dbReference type="ARBA" id="ARBA00023235"/>
    </source>
</evidence>
<feature type="active site" description="Proton donor" evidence="6">
    <location>
        <position position="194"/>
    </location>
</feature>
<evidence type="ECO:0000313" key="9">
    <source>
        <dbReference type="EMBL" id="TKA12615.1"/>
    </source>
</evidence>
<dbReference type="EMBL" id="SUMC01000003">
    <property type="protein sequence ID" value="TKA12615.1"/>
    <property type="molecule type" value="Genomic_DNA"/>
</dbReference>
<dbReference type="GO" id="GO:0004034">
    <property type="term" value="F:aldose 1-epimerase activity"/>
    <property type="evidence" value="ECO:0007669"/>
    <property type="project" value="UniProtKB-EC"/>
</dbReference>
<dbReference type="GO" id="GO:0030246">
    <property type="term" value="F:carbohydrate binding"/>
    <property type="evidence" value="ECO:0007669"/>
    <property type="project" value="InterPro"/>
</dbReference>
<dbReference type="NCBIfam" id="NF008277">
    <property type="entry name" value="PRK11055.1"/>
    <property type="match status" value="1"/>
</dbReference>
<evidence type="ECO:0000256" key="1">
    <source>
        <dbReference type="ARBA" id="ARBA00005028"/>
    </source>
</evidence>
<feature type="binding site" evidence="8">
    <location>
        <begin position="194"/>
        <end position="196"/>
    </location>
    <ligand>
        <name>beta-D-galactose</name>
        <dbReference type="ChEBI" id="CHEBI:27667"/>
    </ligand>
</feature>
<dbReference type="PIRSF" id="PIRSF005096">
    <property type="entry name" value="GALM"/>
    <property type="match status" value="1"/>
</dbReference>
<evidence type="ECO:0000256" key="6">
    <source>
        <dbReference type="PIRSR" id="PIRSR005096-1"/>
    </source>
</evidence>
<comment type="caution">
    <text evidence="9">The sequence shown here is derived from an EMBL/GenBank/DDBJ whole genome shotgun (WGS) entry which is preliminary data.</text>
</comment>
<dbReference type="Pfam" id="PF01263">
    <property type="entry name" value="Aldose_epim"/>
    <property type="match status" value="1"/>
</dbReference>
<dbReference type="OrthoDB" id="9779408at2"/>
<dbReference type="Proteomes" id="UP000305778">
    <property type="component" value="Unassembled WGS sequence"/>
</dbReference>
<dbReference type="CDD" id="cd09019">
    <property type="entry name" value="galactose_mutarotase_like"/>
    <property type="match status" value="1"/>
</dbReference>
<evidence type="ECO:0000313" key="10">
    <source>
        <dbReference type="Proteomes" id="UP000305778"/>
    </source>
</evidence>
<dbReference type="SUPFAM" id="SSF74650">
    <property type="entry name" value="Galactose mutarotase-like"/>
    <property type="match status" value="1"/>
</dbReference>
<dbReference type="PANTHER" id="PTHR10091:SF0">
    <property type="entry name" value="GALACTOSE MUTAROTASE"/>
    <property type="match status" value="1"/>
</dbReference>
<dbReference type="InterPro" id="IPR014718">
    <property type="entry name" value="GH-type_carb-bd"/>
</dbReference>
<dbReference type="PANTHER" id="PTHR10091">
    <property type="entry name" value="ALDOSE-1-EPIMERASE"/>
    <property type="match status" value="1"/>
</dbReference>
<dbReference type="AlphaFoldDB" id="A0A4U0T929"/>
<dbReference type="GO" id="GO:0005737">
    <property type="term" value="C:cytoplasm"/>
    <property type="evidence" value="ECO:0007669"/>
    <property type="project" value="TreeGrafter"/>
</dbReference>
<proteinExistence type="inferred from homology"/>
<comment type="catalytic activity">
    <reaction evidence="5">
        <text>alpha-D-glucose = beta-D-glucose</text>
        <dbReference type="Rhea" id="RHEA:10264"/>
        <dbReference type="ChEBI" id="CHEBI:15903"/>
        <dbReference type="ChEBI" id="CHEBI:17925"/>
        <dbReference type="EC" id="5.1.3.3"/>
    </reaction>
</comment>
<dbReference type="InterPro" id="IPR047215">
    <property type="entry name" value="Galactose_mutarotase-like"/>
</dbReference>
<evidence type="ECO:0000256" key="5">
    <source>
        <dbReference type="PIRNR" id="PIRNR005096"/>
    </source>
</evidence>
<reference evidence="9 10" key="1">
    <citation type="submission" date="2019-04" db="EMBL/GenBank/DDBJ databases">
        <title>Streptomyces oryziradicis sp. nov., a novel actinomycete isolated from rhizosphere soil of rice (Oryza sativa L.).</title>
        <authorList>
            <person name="Li C."/>
        </authorList>
    </citation>
    <scope>NUCLEOTIDE SEQUENCE [LARGE SCALE GENOMIC DNA]</scope>
    <source>
        <strain evidence="9 10">NEAU-C40</strain>
    </source>
</reference>
<dbReference type="Gene3D" id="2.70.98.10">
    <property type="match status" value="1"/>
</dbReference>
<dbReference type="InterPro" id="IPR008183">
    <property type="entry name" value="Aldose_1/G6P_1-epimerase"/>
</dbReference>
<evidence type="ECO:0000256" key="2">
    <source>
        <dbReference type="ARBA" id="ARBA00006206"/>
    </source>
</evidence>
<dbReference type="EC" id="5.1.3.3" evidence="5"/>
<sequence>MPWPPSHDMKKMRRTVIISKAHFGTLADGTGVDVWTVSCGPLVLKALSYGGTVQSLEVPDRHGRSANIALGYDSIERYVAGTTYFGALIGRYGNRIADGRFTLDGMTYQLPVNNGPNSLHGGDRGFDKRVWDIEPYAKGEDTGLTLRYVSEDGEQGYPGRLTVKVDYILTRDAQWRIDYAATTDKPTLANFTQHTYFNLTGAASGAAVHDHELRLAASRYTPVDADLIPTGELAPVDGTPFDFRAGKALGHDIRDSQQLLNAHGIDHNFVLDKGITAAPEPIARFTDGTSGRTLTVSTTEPGVQLYTGNFLDGSGYRQGAGFAFETQHFPDSPNRPAFPSTVLRPGQTYRTSTVYAFGVF</sequence>
<feature type="binding site" evidence="7">
    <location>
        <position position="266"/>
    </location>
    <ligand>
        <name>beta-D-galactose</name>
        <dbReference type="ChEBI" id="CHEBI:27667"/>
    </ligand>
</feature>
<dbReference type="GO" id="GO:0006006">
    <property type="term" value="P:glucose metabolic process"/>
    <property type="evidence" value="ECO:0007669"/>
    <property type="project" value="TreeGrafter"/>
</dbReference>
<evidence type="ECO:0000256" key="8">
    <source>
        <dbReference type="PIRSR" id="PIRSR005096-3"/>
    </source>
</evidence>
<keyword evidence="4 5" id="KW-0119">Carbohydrate metabolism</keyword>
<name>A0A4U0T929_9ACTN</name>
<feature type="active site" description="Proton acceptor" evidence="6">
    <location>
        <position position="325"/>
    </location>
</feature>